<dbReference type="InterPro" id="IPR016032">
    <property type="entry name" value="Sig_transdc_resp-reg_C-effctor"/>
</dbReference>
<dbReference type="Gene3D" id="1.10.10.10">
    <property type="entry name" value="Winged helix-like DNA-binding domain superfamily/Winged helix DNA-binding domain"/>
    <property type="match status" value="1"/>
</dbReference>
<accession>A0ABZ1CFU6</accession>
<dbReference type="RefSeq" id="WP_296657384.1">
    <property type="nucleotide sequence ID" value="NZ_CP141769.1"/>
</dbReference>
<keyword evidence="3" id="KW-0805">Transcription regulation</keyword>
<dbReference type="InterPro" id="IPR011006">
    <property type="entry name" value="CheY-like_superfamily"/>
</dbReference>
<evidence type="ECO:0000256" key="5">
    <source>
        <dbReference type="ARBA" id="ARBA00023163"/>
    </source>
</evidence>
<keyword evidence="4 7" id="KW-0238">DNA-binding</keyword>
<evidence type="ECO:0000256" key="6">
    <source>
        <dbReference type="PROSITE-ProRule" id="PRU00169"/>
    </source>
</evidence>
<dbReference type="InterPro" id="IPR001789">
    <property type="entry name" value="Sig_transdc_resp-reg_receiver"/>
</dbReference>
<dbReference type="CDD" id="cd19935">
    <property type="entry name" value="REC_OmpR_CusR-like"/>
    <property type="match status" value="1"/>
</dbReference>
<dbReference type="PANTHER" id="PTHR48111">
    <property type="entry name" value="REGULATOR OF RPOS"/>
    <property type="match status" value="1"/>
</dbReference>
<reference evidence="10 11" key="1">
    <citation type="submission" date="2023-12" db="EMBL/GenBank/DDBJ databases">
        <title>Thiobacillus sedimentum sp. nov., a chemolithoautotrophic sulfur-oxidizing bacterium isolated from freshwater sediment.</title>
        <authorList>
            <person name="Luo J."/>
            <person name="Dai C."/>
        </authorList>
    </citation>
    <scope>NUCLEOTIDE SEQUENCE [LARGE SCALE GENOMIC DNA]</scope>
    <source>
        <strain evidence="10 11">SCUT-2</strain>
    </source>
</reference>
<feature type="domain" description="OmpR/PhoB-type" evidence="9">
    <location>
        <begin position="125"/>
        <end position="223"/>
    </location>
</feature>
<dbReference type="PROSITE" id="PS51755">
    <property type="entry name" value="OMPR_PHOB"/>
    <property type="match status" value="1"/>
</dbReference>
<dbReference type="SMART" id="SM00448">
    <property type="entry name" value="REC"/>
    <property type="match status" value="1"/>
</dbReference>
<proteinExistence type="predicted"/>
<dbReference type="InterPro" id="IPR006291">
    <property type="entry name" value="CusR-like"/>
</dbReference>
<evidence type="ECO:0000256" key="7">
    <source>
        <dbReference type="PROSITE-ProRule" id="PRU01091"/>
    </source>
</evidence>
<evidence type="ECO:0000313" key="11">
    <source>
        <dbReference type="Proteomes" id="UP001334732"/>
    </source>
</evidence>
<sequence>MKILIVEDEPKTGDYLKQGLTEAGFVTDLARDGWEGLELAQIGHYDLLILDVMLPGLNGWQVLEGVRRAGVEMPVLFLTARDQVEDRVKGLELGADDYLVKPFAFSELLARVRSLVRRGHSSLESTVLKAADLELDLLRRRAMRAGNKIELTAKEFALLELFLRRQGEVLPRSLIASQVWDMNFDSDTNVIDVAVRRLRVKIDEGFDHKLIHTVRGMGYVLEPPQEGNTA</sequence>
<feature type="DNA-binding region" description="OmpR/PhoB-type" evidence="7">
    <location>
        <begin position="125"/>
        <end position="223"/>
    </location>
</feature>
<dbReference type="InterPro" id="IPR001867">
    <property type="entry name" value="OmpR/PhoB-type_DNA-bd"/>
</dbReference>
<dbReference type="NCBIfam" id="TIGR01387">
    <property type="entry name" value="cztR_silR_copR"/>
    <property type="match status" value="1"/>
</dbReference>
<evidence type="ECO:0000313" key="10">
    <source>
        <dbReference type="EMBL" id="WRS38263.1"/>
    </source>
</evidence>
<dbReference type="InterPro" id="IPR039420">
    <property type="entry name" value="WalR-like"/>
</dbReference>
<feature type="domain" description="Response regulatory" evidence="8">
    <location>
        <begin position="2"/>
        <end position="116"/>
    </location>
</feature>
<dbReference type="Gene3D" id="3.40.50.2300">
    <property type="match status" value="1"/>
</dbReference>
<dbReference type="PROSITE" id="PS50110">
    <property type="entry name" value="RESPONSE_REGULATORY"/>
    <property type="match status" value="1"/>
</dbReference>
<evidence type="ECO:0000256" key="1">
    <source>
        <dbReference type="ARBA" id="ARBA00022553"/>
    </source>
</evidence>
<keyword evidence="11" id="KW-1185">Reference proteome</keyword>
<dbReference type="Pfam" id="PF00486">
    <property type="entry name" value="Trans_reg_C"/>
    <property type="match status" value="1"/>
</dbReference>
<dbReference type="PANTHER" id="PTHR48111:SF41">
    <property type="entry name" value="TRANSCRIPTIONAL REGULATORY PROTEIN CUSR-RELATED"/>
    <property type="match status" value="1"/>
</dbReference>
<dbReference type="SUPFAM" id="SSF46894">
    <property type="entry name" value="C-terminal effector domain of the bipartite response regulators"/>
    <property type="match status" value="1"/>
</dbReference>
<keyword evidence="2" id="KW-0902">Two-component regulatory system</keyword>
<feature type="modified residue" description="4-aspartylphosphate" evidence="6">
    <location>
        <position position="51"/>
    </location>
</feature>
<keyword evidence="1 6" id="KW-0597">Phosphoprotein</keyword>
<dbReference type="InterPro" id="IPR036388">
    <property type="entry name" value="WH-like_DNA-bd_sf"/>
</dbReference>
<dbReference type="EMBL" id="CP141769">
    <property type="protein sequence ID" value="WRS38263.1"/>
    <property type="molecule type" value="Genomic_DNA"/>
</dbReference>
<evidence type="ECO:0000256" key="2">
    <source>
        <dbReference type="ARBA" id="ARBA00023012"/>
    </source>
</evidence>
<dbReference type="Gene3D" id="6.10.250.690">
    <property type="match status" value="1"/>
</dbReference>
<evidence type="ECO:0000259" key="9">
    <source>
        <dbReference type="PROSITE" id="PS51755"/>
    </source>
</evidence>
<dbReference type="SUPFAM" id="SSF52172">
    <property type="entry name" value="CheY-like"/>
    <property type="match status" value="1"/>
</dbReference>
<evidence type="ECO:0000259" key="8">
    <source>
        <dbReference type="PROSITE" id="PS50110"/>
    </source>
</evidence>
<organism evidence="10 11">
    <name type="scientific">Thiobacillus sedimenti</name>
    <dbReference type="NCBI Taxonomy" id="3110231"/>
    <lineage>
        <taxon>Bacteria</taxon>
        <taxon>Pseudomonadati</taxon>
        <taxon>Pseudomonadota</taxon>
        <taxon>Betaproteobacteria</taxon>
        <taxon>Nitrosomonadales</taxon>
        <taxon>Thiobacillaceae</taxon>
        <taxon>Thiobacillus</taxon>
    </lineage>
</organism>
<dbReference type="Proteomes" id="UP001334732">
    <property type="component" value="Chromosome"/>
</dbReference>
<dbReference type="SMART" id="SM00862">
    <property type="entry name" value="Trans_reg_C"/>
    <property type="match status" value="1"/>
</dbReference>
<protein>
    <submittedName>
        <fullName evidence="10">Heavy metal response regulator transcription factor</fullName>
    </submittedName>
</protein>
<dbReference type="CDD" id="cd00383">
    <property type="entry name" value="trans_reg_C"/>
    <property type="match status" value="1"/>
</dbReference>
<keyword evidence="5" id="KW-0804">Transcription</keyword>
<evidence type="ECO:0000256" key="3">
    <source>
        <dbReference type="ARBA" id="ARBA00023015"/>
    </source>
</evidence>
<evidence type="ECO:0000256" key="4">
    <source>
        <dbReference type="ARBA" id="ARBA00023125"/>
    </source>
</evidence>
<dbReference type="Pfam" id="PF00072">
    <property type="entry name" value="Response_reg"/>
    <property type="match status" value="1"/>
</dbReference>
<gene>
    <name evidence="10" type="ORF">VA613_09585</name>
</gene>
<name>A0ABZ1CFU6_9PROT</name>